<evidence type="ECO:0000313" key="3">
    <source>
        <dbReference type="Proteomes" id="UP001523216"/>
    </source>
</evidence>
<dbReference type="RefSeq" id="WP_251800141.1">
    <property type="nucleotide sequence ID" value="NZ_JAMQOL010000031.1"/>
</dbReference>
<sequence>MPLPSSKKQLNKLGDRIAVNEPPAKEDLQQLNAVLRAYQEILVTVEEQLSLIGLSSTSRVKTRSVLIEKLRREKGMALARVQDLAGARTVVEGGWTKQDELVELLKAHFNRWTGVPTKVVDRRIIPSHGYRAVHLIVFPDGVPVEIQIRTQMQNFWAQIVEGLADRWGRGVRYGESPQNGHLPAEGVIHRDGSPVSRQRVIDDLRRVAGQIAGIEQAEREIESMVNTPLPPLEGRIANSLGREIKDLDADAARFYLRLRVTFKRAVN</sequence>
<protein>
    <recommendedName>
        <fullName evidence="1">RelA/SpoT domain-containing protein</fullName>
    </recommendedName>
</protein>
<proteinExistence type="predicted"/>
<comment type="caution">
    <text evidence="2">The sequence shown here is derived from an EMBL/GenBank/DDBJ whole genome shotgun (WGS) entry which is preliminary data.</text>
</comment>
<reference evidence="2 3" key="1">
    <citation type="submission" date="2022-06" db="EMBL/GenBank/DDBJ databases">
        <title>Actinoplanes abujensis sp. nov., isolated from Nigerian arid soil.</title>
        <authorList>
            <person name="Ding P."/>
        </authorList>
    </citation>
    <scope>NUCLEOTIDE SEQUENCE [LARGE SCALE GENOMIC DNA]</scope>
    <source>
        <strain evidence="3">TRM88002</strain>
    </source>
</reference>
<dbReference type="InterPro" id="IPR052366">
    <property type="entry name" value="GTP_Pyrophosphokinase"/>
</dbReference>
<accession>A0ABT0Y397</accession>
<dbReference type="PANTHER" id="PTHR47837:SF1">
    <property type="entry name" value="GTP PYROPHOSPHOKINASE YJBM"/>
    <property type="match status" value="1"/>
</dbReference>
<dbReference type="CDD" id="cd05399">
    <property type="entry name" value="NT_Rel-Spo_like"/>
    <property type="match status" value="1"/>
</dbReference>
<name>A0ABT0Y397_9ACTN</name>
<dbReference type="SMART" id="SM00954">
    <property type="entry name" value="RelA_SpoT"/>
    <property type="match status" value="1"/>
</dbReference>
<gene>
    <name evidence="2" type="ORF">LXN57_22420</name>
</gene>
<dbReference type="Gene3D" id="3.30.460.10">
    <property type="entry name" value="Beta Polymerase, domain 2"/>
    <property type="match status" value="1"/>
</dbReference>
<evidence type="ECO:0000313" key="2">
    <source>
        <dbReference type="EMBL" id="MCM4080340.1"/>
    </source>
</evidence>
<keyword evidence="3" id="KW-1185">Reference proteome</keyword>
<dbReference type="InterPro" id="IPR007685">
    <property type="entry name" value="RelA_SpoT"/>
</dbReference>
<dbReference type="SUPFAM" id="SSF81301">
    <property type="entry name" value="Nucleotidyltransferase"/>
    <property type="match status" value="1"/>
</dbReference>
<dbReference type="InterPro" id="IPR043519">
    <property type="entry name" value="NT_sf"/>
</dbReference>
<feature type="domain" description="RelA/SpoT" evidence="1">
    <location>
        <begin position="58"/>
        <end position="171"/>
    </location>
</feature>
<dbReference type="Pfam" id="PF04607">
    <property type="entry name" value="RelA_SpoT"/>
    <property type="match status" value="1"/>
</dbReference>
<dbReference type="EMBL" id="JAMQOL010000031">
    <property type="protein sequence ID" value="MCM4080340.1"/>
    <property type="molecule type" value="Genomic_DNA"/>
</dbReference>
<organism evidence="2 3">
    <name type="scientific">Paractinoplanes hotanensis</name>
    <dbReference type="NCBI Taxonomy" id="2906497"/>
    <lineage>
        <taxon>Bacteria</taxon>
        <taxon>Bacillati</taxon>
        <taxon>Actinomycetota</taxon>
        <taxon>Actinomycetes</taxon>
        <taxon>Micromonosporales</taxon>
        <taxon>Micromonosporaceae</taxon>
        <taxon>Paractinoplanes</taxon>
    </lineage>
</organism>
<evidence type="ECO:0000259" key="1">
    <source>
        <dbReference type="SMART" id="SM00954"/>
    </source>
</evidence>
<dbReference type="Proteomes" id="UP001523216">
    <property type="component" value="Unassembled WGS sequence"/>
</dbReference>
<dbReference type="PANTHER" id="PTHR47837">
    <property type="entry name" value="GTP PYROPHOSPHOKINASE YJBM"/>
    <property type="match status" value="1"/>
</dbReference>